<dbReference type="PANTHER" id="PTHR30055:SF219">
    <property type="entry name" value="TRANSCRIPTIONAL REGULATORY PROTEIN"/>
    <property type="match status" value="1"/>
</dbReference>
<dbReference type="InterPro" id="IPR009057">
    <property type="entry name" value="Homeodomain-like_sf"/>
</dbReference>
<dbReference type="InterPro" id="IPR050109">
    <property type="entry name" value="HTH-type_TetR-like_transc_reg"/>
</dbReference>
<proteinExistence type="predicted"/>
<feature type="DNA-binding region" description="H-T-H motif" evidence="2">
    <location>
        <begin position="40"/>
        <end position="59"/>
    </location>
</feature>
<dbReference type="PRINTS" id="PR00455">
    <property type="entry name" value="HTHTETR"/>
</dbReference>
<evidence type="ECO:0000256" key="2">
    <source>
        <dbReference type="PROSITE-ProRule" id="PRU00335"/>
    </source>
</evidence>
<evidence type="ECO:0000313" key="5">
    <source>
        <dbReference type="Proteomes" id="UP001317870"/>
    </source>
</evidence>
<evidence type="ECO:0000259" key="3">
    <source>
        <dbReference type="PROSITE" id="PS50977"/>
    </source>
</evidence>
<dbReference type="Pfam" id="PF00440">
    <property type="entry name" value="TetR_N"/>
    <property type="match status" value="1"/>
</dbReference>
<dbReference type="SUPFAM" id="SSF46689">
    <property type="entry name" value="Homeodomain-like"/>
    <property type="match status" value="1"/>
</dbReference>
<name>A0ABM8CVF2_9NOCA</name>
<dbReference type="EMBL" id="AP026978">
    <property type="protein sequence ID" value="BDT98955.1"/>
    <property type="molecule type" value="Genomic_DNA"/>
</dbReference>
<dbReference type="PROSITE" id="PS50977">
    <property type="entry name" value="HTH_TETR_2"/>
    <property type="match status" value="1"/>
</dbReference>
<accession>A0ABM8CVF2</accession>
<reference evidence="4 5" key="1">
    <citation type="submission" date="2022-11" db="EMBL/GenBank/DDBJ databases">
        <title>Genome Sequencing of Nocardia sp. ON39_IFM12276 and assembly.</title>
        <authorList>
            <person name="Shimojima M."/>
            <person name="Toyokawa M."/>
            <person name="Uesaka K."/>
        </authorList>
    </citation>
    <scope>NUCLEOTIDE SEQUENCE [LARGE SCALE GENOMIC DNA]</scope>
    <source>
        <strain evidence="4 5">IFM 12276</strain>
    </source>
</reference>
<feature type="domain" description="HTH tetR-type" evidence="3">
    <location>
        <begin position="17"/>
        <end position="77"/>
    </location>
</feature>
<dbReference type="Proteomes" id="UP001317870">
    <property type="component" value="Chromosome"/>
</dbReference>
<evidence type="ECO:0000256" key="1">
    <source>
        <dbReference type="ARBA" id="ARBA00023125"/>
    </source>
</evidence>
<gene>
    <name evidence="4" type="ORF">IFM12276_19840</name>
</gene>
<organism evidence="4 5">
    <name type="scientific">Nocardia sputorum</name>
    <dbReference type="NCBI Taxonomy" id="2984338"/>
    <lineage>
        <taxon>Bacteria</taxon>
        <taxon>Bacillati</taxon>
        <taxon>Actinomycetota</taxon>
        <taxon>Actinomycetes</taxon>
        <taxon>Mycobacteriales</taxon>
        <taxon>Nocardiaceae</taxon>
        <taxon>Nocardia</taxon>
    </lineage>
</organism>
<dbReference type="Gene3D" id="1.10.357.10">
    <property type="entry name" value="Tetracycline Repressor, domain 2"/>
    <property type="match status" value="1"/>
</dbReference>
<evidence type="ECO:0000313" key="4">
    <source>
        <dbReference type="EMBL" id="BDT98955.1"/>
    </source>
</evidence>
<keyword evidence="5" id="KW-1185">Reference proteome</keyword>
<dbReference type="PANTHER" id="PTHR30055">
    <property type="entry name" value="HTH-TYPE TRANSCRIPTIONAL REGULATOR RUTR"/>
    <property type="match status" value="1"/>
</dbReference>
<protein>
    <recommendedName>
        <fullName evidence="3">HTH tetR-type domain-containing protein</fullName>
    </recommendedName>
</protein>
<sequence length="200" mass="22126">METCLTVRMPKSVSEAATTRARLLTAAERLLLEGRYDEVSVRSICAQAGANPAAVHYHFGSKDALVAALLEERLGPVWADRLAAVTGAHGSIAEVVDAVIEPFVELSADPVGRLHLRLLAQFVLGRQVTEWRQPWFRIDAWVSLLPGLSERESRRRWMLAFDLVIMRFGSAEHRELSPEAVATLREFVVAGLTAPTGEKR</sequence>
<keyword evidence="1 2" id="KW-0238">DNA-binding</keyword>
<dbReference type="InterPro" id="IPR001647">
    <property type="entry name" value="HTH_TetR"/>
</dbReference>